<reference evidence="3" key="1">
    <citation type="submission" date="2016-03" db="EMBL/GenBank/DDBJ databases">
        <authorList>
            <person name="Devillers H."/>
        </authorList>
    </citation>
    <scope>NUCLEOTIDE SEQUENCE [LARGE SCALE GENOMIC DNA]</scope>
</reference>
<keyword evidence="3" id="KW-1185">Reference proteome</keyword>
<name>A0A1G4K2Y9_9SACH</name>
<dbReference type="EMBL" id="LT598467">
    <property type="protein sequence ID" value="SCU97972.1"/>
    <property type="molecule type" value="Genomic_DNA"/>
</dbReference>
<evidence type="ECO:0000256" key="1">
    <source>
        <dbReference type="SAM" id="MobiDB-lite"/>
    </source>
</evidence>
<feature type="compositionally biased region" description="Polar residues" evidence="1">
    <location>
        <begin position="32"/>
        <end position="42"/>
    </location>
</feature>
<dbReference type="AlphaFoldDB" id="A0A1G4K2Y9"/>
<sequence length="630" mass="70178">MGMRVYDPIHDVFQVSEHDAQDASIDSKRSTRTPQLNSSKTGGNEGDGDSTQSEDNTTTIAAESSVKRKSREPSKYTRHLKKPDGEFFTRKDIQFEFLRQLFSDKQTLFSNHYQDTFQIGHSESPESLNVTDETYAARKFIDNEKLTFSECYLLSVASSTKCSKVLRDKLLFDQNVAFSTCVLSLLVNTGRLNTTINFFLEMTSQLRTFHSIPCLQRDARDPKSLQDTPRLKSILKNLPLGNDPIPLMEHLEGTAGDNTRIDSNPVNLVFALCENAALLNSTLLRRYVGTPVAEEFTLFDIFDNAAYDPIQRANIFLWLMYVHLETDLSEQAVVDATRLFGGDGQLQLSRCNDEYDLDTPEEVLFGEEQRLKRIEFLKKNNRLPPDATSAAGMLPVSAGMEQTKHEQARQRQARNAAKHESRPEEEPAHHGTPVKQEVALPAGTDTAVSHSPPLGHEQVAQQALQLPAVVPSAAPTASPPAGNGRRKKKASSTTPAQAQASLAAQAARNEALDERKRDEMEALIQQDSLEEVAPHLTQGALARELDEAQSCERTRRTELGLVKLFHEFEDVTMATVIGVRGKKRKKFKDGVLGYETDFIRVMGAAKRVMLARPLDGDDDDAAPLAEFRCT</sequence>
<feature type="compositionally biased region" description="Low complexity" evidence="1">
    <location>
        <begin position="491"/>
        <end position="507"/>
    </location>
</feature>
<dbReference type="Proteomes" id="UP000191024">
    <property type="component" value="Chromosome F"/>
</dbReference>
<evidence type="ECO:0000313" key="3">
    <source>
        <dbReference type="Proteomes" id="UP000191024"/>
    </source>
</evidence>
<dbReference type="PANTHER" id="PTHR37287:SF1">
    <property type="entry name" value="INO EIGHTY SUBUNIT 1"/>
    <property type="match status" value="1"/>
</dbReference>
<accession>A0A1G4K2Y9</accession>
<protein>
    <submittedName>
        <fullName evidence="2">LAMI_0F12354g1_1</fullName>
    </submittedName>
</protein>
<dbReference type="PANTHER" id="PTHR37287">
    <property type="entry name" value="INO EIGHTY SUBUNIT 1"/>
    <property type="match status" value="1"/>
</dbReference>
<feature type="compositionally biased region" description="Low complexity" evidence="1">
    <location>
        <begin position="470"/>
        <end position="481"/>
    </location>
</feature>
<feature type="compositionally biased region" description="Polar residues" evidence="1">
    <location>
        <begin position="49"/>
        <end position="62"/>
    </location>
</feature>
<feature type="region of interest" description="Disordered" evidence="1">
    <location>
        <begin position="470"/>
        <end position="515"/>
    </location>
</feature>
<organism evidence="2 3">
    <name type="scientific">Lachancea mirantina</name>
    <dbReference type="NCBI Taxonomy" id="1230905"/>
    <lineage>
        <taxon>Eukaryota</taxon>
        <taxon>Fungi</taxon>
        <taxon>Dikarya</taxon>
        <taxon>Ascomycota</taxon>
        <taxon>Saccharomycotina</taxon>
        <taxon>Saccharomycetes</taxon>
        <taxon>Saccharomycetales</taxon>
        <taxon>Saccharomycetaceae</taxon>
        <taxon>Lachancea</taxon>
    </lineage>
</organism>
<feature type="region of interest" description="Disordered" evidence="1">
    <location>
        <begin position="14"/>
        <end position="79"/>
    </location>
</feature>
<dbReference type="InterPro" id="IPR038014">
    <property type="entry name" value="Ies1"/>
</dbReference>
<proteinExistence type="predicted"/>
<dbReference type="OrthoDB" id="5413003at2759"/>
<feature type="compositionally biased region" description="Basic and acidic residues" evidence="1">
    <location>
        <begin position="417"/>
        <end position="429"/>
    </location>
</feature>
<feature type="region of interest" description="Disordered" evidence="1">
    <location>
        <begin position="400"/>
        <end position="434"/>
    </location>
</feature>
<gene>
    <name evidence="2" type="ORF">LAMI_0F12354G</name>
</gene>
<dbReference type="STRING" id="1230905.A0A1G4K2Y9"/>
<feature type="compositionally biased region" description="Basic and acidic residues" evidence="1">
    <location>
        <begin position="16"/>
        <end position="29"/>
    </location>
</feature>
<evidence type="ECO:0000313" key="2">
    <source>
        <dbReference type="EMBL" id="SCU97972.1"/>
    </source>
</evidence>
<dbReference type="GO" id="GO:0031011">
    <property type="term" value="C:Ino80 complex"/>
    <property type="evidence" value="ECO:0007669"/>
    <property type="project" value="InterPro"/>
</dbReference>